<keyword evidence="10" id="KW-1185">Reference proteome</keyword>
<name>A0A1G4G3H2_9BACT</name>
<dbReference type="InterPro" id="IPR023828">
    <property type="entry name" value="Peptidase_S8_Ser-AS"/>
</dbReference>
<organism evidence="9 10">
    <name type="scientific">Petrimonas mucosa</name>
    <dbReference type="NCBI Taxonomy" id="1642646"/>
    <lineage>
        <taxon>Bacteria</taxon>
        <taxon>Pseudomonadati</taxon>
        <taxon>Bacteroidota</taxon>
        <taxon>Bacteroidia</taxon>
        <taxon>Bacteroidales</taxon>
        <taxon>Dysgonomonadaceae</taxon>
        <taxon>Petrimonas</taxon>
    </lineage>
</organism>
<dbReference type="InterPro" id="IPR050131">
    <property type="entry name" value="Peptidase_S8_subtilisin-like"/>
</dbReference>
<evidence type="ECO:0000256" key="4">
    <source>
        <dbReference type="ARBA" id="ARBA00022825"/>
    </source>
</evidence>
<dbReference type="PROSITE" id="PS51892">
    <property type="entry name" value="SUBTILASE"/>
    <property type="match status" value="1"/>
</dbReference>
<dbReference type="PIRSF" id="PIRSF037903">
    <property type="entry name" value="Subtilisin_rel_GFO_2223"/>
    <property type="match status" value="1"/>
</dbReference>
<dbReference type="InterPro" id="IPR023827">
    <property type="entry name" value="Peptidase_S8_Asp-AS"/>
</dbReference>
<evidence type="ECO:0000259" key="8">
    <source>
        <dbReference type="Pfam" id="PF00082"/>
    </source>
</evidence>
<dbReference type="InterPro" id="IPR000209">
    <property type="entry name" value="Peptidase_S8/S53_dom"/>
</dbReference>
<dbReference type="PANTHER" id="PTHR43806:SF67">
    <property type="entry name" value="EGF-LIKE DOMAIN-CONTAINING PROTEIN"/>
    <property type="match status" value="1"/>
</dbReference>
<dbReference type="Pfam" id="PF00082">
    <property type="entry name" value="Peptidase_S8"/>
    <property type="match status" value="1"/>
</dbReference>
<feature type="chain" id="PRO_5009603735" evidence="7">
    <location>
        <begin position="19"/>
        <end position="546"/>
    </location>
</feature>
<evidence type="ECO:0000256" key="1">
    <source>
        <dbReference type="ARBA" id="ARBA00011073"/>
    </source>
</evidence>
<evidence type="ECO:0000313" key="10">
    <source>
        <dbReference type="Proteomes" id="UP000178485"/>
    </source>
</evidence>
<dbReference type="PROSITE" id="PS00136">
    <property type="entry name" value="SUBTILASE_ASP"/>
    <property type="match status" value="1"/>
</dbReference>
<evidence type="ECO:0000256" key="5">
    <source>
        <dbReference type="PROSITE-ProRule" id="PRU01240"/>
    </source>
</evidence>
<keyword evidence="3 5" id="KW-0378">Hydrolase</keyword>
<feature type="active site" description="Charge relay system" evidence="5">
    <location>
        <position position="395"/>
    </location>
</feature>
<dbReference type="EMBL" id="LT608328">
    <property type="protein sequence ID" value="SCM55212.1"/>
    <property type="molecule type" value="Genomic_DNA"/>
</dbReference>
<evidence type="ECO:0000256" key="2">
    <source>
        <dbReference type="ARBA" id="ARBA00022670"/>
    </source>
</evidence>
<feature type="domain" description="Peptidase S8/S53" evidence="8">
    <location>
        <begin position="173"/>
        <end position="441"/>
    </location>
</feature>
<proteinExistence type="inferred from homology"/>
<dbReference type="PANTHER" id="PTHR43806">
    <property type="entry name" value="PEPTIDASE S8"/>
    <property type="match status" value="1"/>
</dbReference>
<gene>
    <name evidence="9" type="ORF">ING2E5A_0127</name>
</gene>
<feature type="active site" description="Charge relay system" evidence="5">
    <location>
        <position position="182"/>
    </location>
</feature>
<dbReference type="InterPro" id="IPR017317">
    <property type="entry name" value="Pept_S8_subtilisin_bacteroid-2"/>
</dbReference>
<dbReference type="SUPFAM" id="SSF52743">
    <property type="entry name" value="Subtilisin-like"/>
    <property type="match status" value="1"/>
</dbReference>
<sequence length="546" mass="60792">MRLPATTLFLLLSIALSAQTTQMQYRFRVYLKDKGNSEVTLSEPEKFLTPKAIERKRRQQVPIDQSDLPISSDYFNQLKSVGAKPVSHSKWFNTIVIQLNDSSRIDAVLQLPFVDSARYVWRGIERNHRYSVRPRLGCMECPDEADPVTPFGITTKQFALHNARQMALSGFTGRGIEIAIIDAGFTNVDVIPQFDEVNIAGFRSFVPEGDIFASSDHGTKVFSTMATNLPGVMIGSAPHATYHLLRSEDVTSEFPVEEDYWVRAVEYADSIGIDLINTSLGYTDFDDSTLNYRHVDLDGKTSLMSLAADKAYEKGMILVTSAGNEGSKEWQKVSPPADAKHALSVGAVGIDSLIAPFSSKGYTADKRLKPDIVSVGKATITIGQNGLIGFTNGTSLSSPFMAGLVASLWSANPNLSRAEVIDIVKRSADRYNRPDSVYGYGIPDFGKALKEVLGSLEPHKKRVVEREFSITRSAKERFEVLLTEAELSPDAYRINLVDESGNLIAEYRFEEGQLTLPVQREVLQKNKYLHFIFMSPFTQKTIRFRL</sequence>
<protein>
    <submittedName>
        <fullName evidence="9">Subtilisin-like serine protease</fullName>
        <ecNumber evidence="9">3.4.21.62</ecNumber>
    </submittedName>
</protein>
<dbReference type="AlphaFoldDB" id="A0A1G4G3H2"/>
<evidence type="ECO:0000256" key="6">
    <source>
        <dbReference type="RuleBase" id="RU003355"/>
    </source>
</evidence>
<dbReference type="EC" id="3.4.21.62" evidence="9"/>
<keyword evidence="4 5" id="KW-0720">Serine protease</keyword>
<dbReference type="STRING" id="1642646.ING2E5A_0127"/>
<feature type="active site" description="Charge relay system" evidence="5">
    <location>
        <position position="217"/>
    </location>
</feature>
<dbReference type="Gene3D" id="3.40.50.200">
    <property type="entry name" value="Peptidase S8/S53 domain"/>
    <property type="match status" value="1"/>
</dbReference>
<dbReference type="PRINTS" id="PR00723">
    <property type="entry name" value="SUBTILISIN"/>
</dbReference>
<evidence type="ECO:0000256" key="3">
    <source>
        <dbReference type="ARBA" id="ARBA00022801"/>
    </source>
</evidence>
<accession>A0A1G4G3H2</accession>
<keyword evidence="2 5" id="KW-0645">Protease</keyword>
<dbReference type="RefSeq" id="WP_083373106.1">
    <property type="nucleotide sequence ID" value="NZ_JAQVII010000095.1"/>
</dbReference>
<dbReference type="GO" id="GO:0006508">
    <property type="term" value="P:proteolysis"/>
    <property type="evidence" value="ECO:0007669"/>
    <property type="project" value="UniProtKB-KW"/>
</dbReference>
<keyword evidence="7" id="KW-0732">Signal</keyword>
<evidence type="ECO:0000256" key="7">
    <source>
        <dbReference type="SAM" id="SignalP"/>
    </source>
</evidence>
<comment type="similarity">
    <text evidence="1 5 6">Belongs to the peptidase S8 family.</text>
</comment>
<evidence type="ECO:0000313" key="9">
    <source>
        <dbReference type="EMBL" id="SCM55212.1"/>
    </source>
</evidence>
<dbReference type="InterPro" id="IPR036852">
    <property type="entry name" value="Peptidase_S8/S53_dom_sf"/>
</dbReference>
<dbReference type="KEGG" id="pmuc:ING2E5A_0127"/>
<feature type="signal peptide" evidence="7">
    <location>
        <begin position="1"/>
        <end position="18"/>
    </location>
</feature>
<dbReference type="CDD" id="cd07493">
    <property type="entry name" value="Peptidases_S8_9"/>
    <property type="match status" value="1"/>
</dbReference>
<dbReference type="InterPro" id="IPR015500">
    <property type="entry name" value="Peptidase_S8_subtilisin-rel"/>
</dbReference>
<reference evidence="9 10" key="1">
    <citation type="submission" date="2016-08" db="EMBL/GenBank/DDBJ databases">
        <authorList>
            <person name="Seilhamer J.J."/>
        </authorList>
    </citation>
    <scope>NUCLEOTIDE SEQUENCE [LARGE SCALE GENOMIC DNA]</scope>
    <source>
        <strain evidence="9">ING2-E5A</strain>
    </source>
</reference>
<dbReference type="Proteomes" id="UP000178485">
    <property type="component" value="Chromosome i"/>
</dbReference>
<dbReference type="GO" id="GO:0004252">
    <property type="term" value="F:serine-type endopeptidase activity"/>
    <property type="evidence" value="ECO:0007669"/>
    <property type="project" value="UniProtKB-UniRule"/>
</dbReference>
<dbReference type="PROSITE" id="PS00138">
    <property type="entry name" value="SUBTILASE_SER"/>
    <property type="match status" value="1"/>
</dbReference>